<dbReference type="PANTHER" id="PTHR43495:SF5">
    <property type="entry name" value="GAMMA-AMINOBUTYRIC ACID PERMEASE"/>
    <property type="match status" value="1"/>
</dbReference>
<dbReference type="PANTHER" id="PTHR43495">
    <property type="entry name" value="GABA PERMEASE"/>
    <property type="match status" value="1"/>
</dbReference>
<evidence type="ECO:0000256" key="1">
    <source>
        <dbReference type="ARBA" id="ARBA00004141"/>
    </source>
</evidence>
<dbReference type="GO" id="GO:0055085">
    <property type="term" value="P:transmembrane transport"/>
    <property type="evidence" value="ECO:0007669"/>
    <property type="project" value="InterPro"/>
</dbReference>
<accession>A0A2R7YZA2</accession>
<dbReference type="Proteomes" id="UP000244867">
    <property type="component" value="Unassembled WGS sequence"/>
</dbReference>
<dbReference type="RefSeq" id="WP_108344160.1">
    <property type="nucleotide sequence ID" value="NZ_PYXZ01000003.1"/>
</dbReference>
<proteinExistence type="inferred from homology"/>
<keyword evidence="5" id="KW-0029">Amino-acid transport</keyword>
<dbReference type="InterPro" id="IPR004841">
    <property type="entry name" value="AA-permease/SLC12A_dom"/>
</dbReference>
<comment type="similarity">
    <text evidence="2">Belongs to the amino acid-polyamine-organocation (APC) superfamily. Amino acid transporter (AAT) (TC 2.A.3.1) family.</text>
</comment>
<dbReference type="GO" id="GO:0016020">
    <property type="term" value="C:membrane"/>
    <property type="evidence" value="ECO:0007669"/>
    <property type="project" value="UniProtKB-SubCell"/>
</dbReference>
<feature type="transmembrane region" description="Helical" evidence="8">
    <location>
        <begin position="368"/>
        <end position="388"/>
    </location>
</feature>
<keyword evidence="7 8" id="KW-0472">Membrane</keyword>
<evidence type="ECO:0000256" key="4">
    <source>
        <dbReference type="ARBA" id="ARBA00022692"/>
    </source>
</evidence>
<comment type="subcellular location">
    <subcellularLocation>
        <location evidence="1">Membrane</location>
        <topology evidence="1">Multi-pass membrane protein</topology>
    </subcellularLocation>
</comment>
<feature type="transmembrane region" description="Helical" evidence="8">
    <location>
        <begin position="125"/>
        <end position="148"/>
    </location>
</feature>
<feature type="transmembrane region" description="Helical" evidence="8">
    <location>
        <begin position="237"/>
        <end position="258"/>
    </location>
</feature>
<feature type="transmembrane region" description="Helical" evidence="8">
    <location>
        <begin position="400"/>
        <end position="422"/>
    </location>
</feature>
<gene>
    <name evidence="10" type="ORF">C7S10_09275</name>
</gene>
<evidence type="ECO:0000256" key="5">
    <source>
        <dbReference type="ARBA" id="ARBA00022970"/>
    </source>
</evidence>
<keyword evidence="11" id="KW-1185">Reference proteome</keyword>
<feature type="transmembrane region" description="Helical" evidence="8">
    <location>
        <begin position="83"/>
        <end position="105"/>
    </location>
</feature>
<evidence type="ECO:0000313" key="11">
    <source>
        <dbReference type="Proteomes" id="UP000244867"/>
    </source>
</evidence>
<dbReference type="FunFam" id="1.20.1740.10:FF:000001">
    <property type="entry name" value="Amino acid permease"/>
    <property type="match status" value="1"/>
</dbReference>
<feature type="transmembrane region" description="Helical" evidence="8">
    <location>
        <begin position="43"/>
        <end position="63"/>
    </location>
</feature>
<feature type="transmembrane region" description="Helical" evidence="8">
    <location>
        <begin position="16"/>
        <end position="37"/>
    </location>
</feature>
<dbReference type="PROSITE" id="PS00218">
    <property type="entry name" value="AMINO_ACID_PERMEASE_1"/>
    <property type="match status" value="1"/>
</dbReference>
<dbReference type="Gene3D" id="1.20.1740.10">
    <property type="entry name" value="Amino acid/polyamine transporter I"/>
    <property type="match status" value="1"/>
</dbReference>
<feature type="domain" description="Amino acid permease/ SLC12A" evidence="9">
    <location>
        <begin position="16"/>
        <end position="438"/>
    </location>
</feature>
<keyword evidence="4 8" id="KW-0812">Transmembrane</keyword>
<dbReference type="GO" id="GO:0006865">
    <property type="term" value="P:amino acid transport"/>
    <property type="evidence" value="ECO:0007669"/>
    <property type="project" value="UniProtKB-KW"/>
</dbReference>
<keyword evidence="3" id="KW-0813">Transport</keyword>
<reference evidence="10 11" key="1">
    <citation type="submission" date="2018-03" db="EMBL/GenBank/DDBJ databases">
        <authorList>
            <person name="Keele B.F."/>
        </authorList>
    </citation>
    <scope>NUCLEOTIDE SEQUENCE [LARGE SCALE GENOMIC DNA]</scope>
    <source>
        <strain evidence="10 11">IB-3</strain>
    </source>
</reference>
<dbReference type="Gene3D" id="3.40.50.620">
    <property type="entry name" value="HUPs"/>
    <property type="match status" value="1"/>
</dbReference>
<dbReference type="EMBL" id="PYXZ01000003">
    <property type="protein sequence ID" value="PUA81219.1"/>
    <property type="molecule type" value="Genomic_DNA"/>
</dbReference>
<feature type="transmembrane region" description="Helical" evidence="8">
    <location>
        <begin position="338"/>
        <end position="356"/>
    </location>
</feature>
<evidence type="ECO:0000259" key="9">
    <source>
        <dbReference type="Pfam" id="PF00324"/>
    </source>
</evidence>
<comment type="caution">
    <text evidence="10">The sequence shown here is derived from an EMBL/GenBank/DDBJ whole genome shotgun (WGS) entry which is preliminary data.</text>
</comment>
<protein>
    <submittedName>
        <fullName evidence="10">Amino acid permease</fullName>
    </submittedName>
</protein>
<dbReference type="Pfam" id="PF00324">
    <property type="entry name" value="AA_permease"/>
    <property type="match status" value="1"/>
</dbReference>
<feature type="transmembrane region" description="Helical" evidence="8">
    <location>
        <begin position="289"/>
        <end position="317"/>
    </location>
</feature>
<dbReference type="InterPro" id="IPR014729">
    <property type="entry name" value="Rossmann-like_a/b/a_fold"/>
</dbReference>
<evidence type="ECO:0000313" key="10">
    <source>
        <dbReference type="EMBL" id="PUA81219.1"/>
    </source>
</evidence>
<evidence type="ECO:0000256" key="6">
    <source>
        <dbReference type="ARBA" id="ARBA00022989"/>
    </source>
</evidence>
<dbReference type="SUPFAM" id="SSF52402">
    <property type="entry name" value="Adenine nucleotide alpha hydrolases-like"/>
    <property type="match status" value="1"/>
</dbReference>
<sequence>MSGGPELKKSLTQRQLSMIAMGGVIGAGLFVGSGAVLEAAGPGAFITYLLCGLLIILVMRMLAEMAVANPSTGSFADYARKALGNWAGFSVGWLYWYFWVIVVGFEAVAGGQVLQYWMPDVPTWVFALVLMTTMMGTNLISVSSFGAFEFWFAGIKVAAILVFLVLGGLFIFGLWPDKAMDFSNLTANGGFLPHGTLALTTAIVTVIFSMVGAEIATVAAAESADPERAVAKAANSVITRICVFFVGSMFVLAVILPWDYADRIDGEGVAASPYVAALQSMDIPGADHIMNAIVLTAVLSCLNSGLYTASRMIFVLAGRSEAPASLITVTDRGVPRNAILASSLVGFASVVFAAIWPETVFTFLLNSSGAVILFVYLLISISQIVLRYRTDDSELTVKMWLFPVLSILGAAAIVAILVQMFFYPDSRTQITLSLLSWAVVLVLFFVNRARIGRAARLGTAPQEPGGEAARILVVANETLTASELVDELTRLDSDLDATYRVVVPASPVDTGAATTHGALNIREATATAAQARLDRTLEILTDAGLEVTGGLGDYRPLRAIKDAIESFDPDRIVIATLPASASVWQRFEVVDQARELGVPVTHVEADSMLASRP</sequence>
<dbReference type="AlphaFoldDB" id="A0A2R7YZA2"/>
<dbReference type="InterPro" id="IPR004840">
    <property type="entry name" value="Amino_acid_permease_CS"/>
</dbReference>
<organism evidence="10 11">
    <name type="scientific">Nocardioides currus</name>
    <dbReference type="NCBI Taxonomy" id="2133958"/>
    <lineage>
        <taxon>Bacteria</taxon>
        <taxon>Bacillati</taxon>
        <taxon>Actinomycetota</taxon>
        <taxon>Actinomycetes</taxon>
        <taxon>Propionibacteriales</taxon>
        <taxon>Nocardioidaceae</taxon>
        <taxon>Nocardioides</taxon>
    </lineage>
</organism>
<evidence type="ECO:0000256" key="2">
    <source>
        <dbReference type="ARBA" id="ARBA00008583"/>
    </source>
</evidence>
<evidence type="ECO:0000256" key="7">
    <source>
        <dbReference type="ARBA" id="ARBA00023136"/>
    </source>
</evidence>
<dbReference type="OrthoDB" id="5297508at2"/>
<feature type="transmembrane region" description="Helical" evidence="8">
    <location>
        <begin position="428"/>
        <end position="446"/>
    </location>
</feature>
<evidence type="ECO:0000256" key="3">
    <source>
        <dbReference type="ARBA" id="ARBA00022448"/>
    </source>
</evidence>
<evidence type="ECO:0000256" key="8">
    <source>
        <dbReference type="SAM" id="Phobius"/>
    </source>
</evidence>
<feature type="transmembrane region" description="Helical" evidence="8">
    <location>
        <begin position="155"/>
        <end position="175"/>
    </location>
</feature>
<keyword evidence="6 8" id="KW-1133">Transmembrane helix</keyword>
<feature type="transmembrane region" description="Helical" evidence="8">
    <location>
        <begin position="195"/>
        <end position="216"/>
    </location>
</feature>
<name>A0A2R7YZA2_9ACTN</name>